<accession>A0E2A6</accession>
<dbReference type="OMA" id="FWNSVNN"/>
<reference evidence="2 3" key="1">
    <citation type="journal article" date="2006" name="Nature">
        <title>Global trends of whole-genome duplications revealed by the ciliate Paramecium tetraurelia.</title>
        <authorList>
            <consortium name="Genoscope"/>
            <person name="Aury J.-M."/>
            <person name="Jaillon O."/>
            <person name="Duret L."/>
            <person name="Noel B."/>
            <person name="Jubin C."/>
            <person name="Porcel B.M."/>
            <person name="Segurens B."/>
            <person name="Daubin V."/>
            <person name="Anthouard V."/>
            <person name="Aiach N."/>
            <person name="Arnaiz O."/>
            <person name="Billaut A."/>
            <person name="Beisson J."/>
            <person name="Blanc I."/>
            <person name="Bouhouche K."/>
            <person name="Camara F."/>
            <person name="Duharcourt S."/>
            <person name="Guigo R."/>
            <person name="Gogendeau D."/>
            <person name="Katinka M."/>
            <person name="Keller A.-M."/>
            <person name="Kissmehl R."/>
            <person name="Klotz C."/>
            <person name="Koll F."/>
            <person name="Le Moue A."/>
            <person name="Lepere C."/>
            <person name="Malinsky S."/>
            <person name="Nowacki M."/>
            <person name="Nowak J.K."/>
            <person name="Plattner H."/>
            <person name="Poulain J."/>
            <person name="Ruiz F."/>
            <person name="Serrano V."/>
            <person name="Zagulski M."/>
            <person name="Dessen P."/>
            <person name="Betermier M."/>
            <person name="Weissenbach J."/>
            <person name="Scarpelli C."/>
            <person name="Schachter V."/>
            <person name="Sperling L."/>
            <person name="Meyer E."/>
            <person name="Cohen J."/>
            <person name="Wincker P."/>
        </authorList>
    </citation>
    <scope>NUCLEOTIDE SEQUENCE [LARGE SCALE GENOMIC DNA]</scope>
    <source>
        <strain evidence="2 3">Stock d4-2</strain>
    </source>
</reference>
<dbReference type="EMBL" id="CT868654">
    <property type="protein sequence ID" value="CAK89423.1"/>
    <property type="molecule type" value="Genomic_DNA"/>
</dbReference>
<protein>
    <recommendedName>
        <fullName evidence="1">TLDc domain-containing protein</fullName>
    </recommendedName>
</protein>
<dbReference type="OrthoDB" id="298084at2759"/>
<dbReference type="KEGG" id="ptm:GSPATT00022595001"/>
<gene>
    <name evidence="2" type="ORF">GSPATT00022595001</name>
</gene>
<dbReference type="InParanoid" id="A0E2A6"/>
<sequence>MQQQQQCFHNQEITRIHLQPEFQTVQLLCEECVEDRGLTTKFEQLVLLQKVKKQPEELLSKINLDSTVKVFLSRLLKATEDDLKITKRRWSERLQAIKQMFDKLINETETYFDQLKKELEEFRKGLVTIVNFSRFEQLIQDDQQTNKEIQIVNYIKELESGITGQKKTDILNLINGYKEKIKNTQIPSITDRLSKITSEMNEYQSTVTKYSQKCNPDILPQLPQLPLQQSSKILSQRNFEKLLERITNQKRSTTNLIYQAQQQQGINSESFWNSVNNKINLLMIFKSKNKAIFGGYTPCQWKKLSTPLQQGVYDENSISFLFCLNGEDLKFFPIKRENKPAIILNSSQGPNFGGDLNINADFQGGTINLGTTYSNDILPGQPQLIFGSQNQPNINECEIIQIIPQ</sequence>
<dbReference type="AlphaFoldDB" id="A0E2A6"/>
<dbReference type="RefSeq" id="XP_001456820.1">
    <property type="nucleotide sequence ID" value="XM_001456783.1"/>
</dbReference>
<dbReference type="Pfam" id="PF07534">
    <property type="entry name" value="TLD"/>
    <property type="match status" value="1"/>
</dbReference>
<organism evidence="2 3">
    <name type="scientific">Paramecium tetraurelia</name>
    <dbReference type="NCBI Taxonomy" id="5888"/>
    <lineage>
        <taxon>Eukaryota</taxon>
        <taxon>Sar</taxon>
        <taxon>Alveolata</taxon>
        <taxon>Ciliophora</taxon>
        <taxon>Intramacronucleata</taxon>
        <taxon>Oligohymenophorea</taxon>
        <taxon>Peniculida</taxon>
        <taxon>Parameciidae</taxon>
        <taxon>Paramecium</taxon>
    </lineage>
</organism>
<proteinExistence type="predicted"/>
<feature type="domain" description="TLDc" evidence="1">
    <location>
        <begin position="231"/>
        <end position="387"/>
    </location>
</feature>
<dbReference type="HOGENOM" id="CLU_644750_0_0_1"/>
<dbReference type="GeneID" id="5042605"/>
<dbReference type="SMART" id="SM00584">
    <property type="entry name" value="TLDc"/>
    <property type="match status" value="1"/>
</dbReference>
<dbReference type="InterPro" id="IPR006571">
    <property type="entry name" value="TLDc_dom"/>
</dbReference>
<dbReference type="PANTHER" id="PTHR23354:SF122">
    <property type="entry name" value="GTPASE-ACTIVATING PROTEIN SKYWALKER"/>
    <property type="match status" value="1"/>
</dbReference>
<evidence type="ECO:0000259" key="1">
    <source>
        <dbReference type="SMART" id="SM00584"/>
    </source>
</evidence>
<dbReference type="PANTHER" id="PTHR23354">
    <property type="entry name" value="NUCLEOLAR PROTEIN 7/ESTROGEN RECEPTOR COACTIVATOR-RELATED"/>
    <property type="match status" value="1"/>
</dbReference>
<evidence type="ECO:0000313" key="3">
    <source>
        <dbReference type="Proteomes" id="UP000000600"/>
    </source>
</evidence>
<evidence type="ECO:0000313" key="2">
    <source>
        <dbReference type="EMBL" id="CAK89423.1"/>
    </source>
</evidence>
<dbReference type="Proteomes" id="UP000000600">
    <property type="component" value="Unassembled WGS sequence"/>
</dbReference>
<keyword evidence="3" id="KW-1185">Reference proteome</keyword>
<name>A0E2A6_PARTE</name>